<keyword evidence="2" id="KW-1185">Reference proteome</keyword>
<evidence type="ECO:0000313" key="1">
    <source>
        <dbReference type="EMBL" id="MBD1372014.1"/>
    </source>
</evidence>
<proteinExistence type="predicted"/>
<comment type="caution">
    <text evidence="1">The sequence shown here is derived from an EMBL/GenBank/DDBJ whole genome shotgun (WGS) entry which is preliminary data.</text>
</comment>
<dbReference type="AlphaFoldDB" id="A0A926RU67"/>
<evidence type="ECO:0000313" key="2">
    <source>
        <dbReference type="Proteomes" id="UP000661691"/>
    </source>
</evidence>
<dbReference type="InterPro" id="IPR014852">
    <property type="entry name" value="YwhD"/>
</dbReference>
<gene>
    <name evidence="1" type="ORF">IC620_06525</name>
</gene>
<name>A0A926RU67_9BACL</name>
<dbReference type="Pfam" id="PF08741">
    <property type="entry name" value="YwhD"/>
    <property type="match status" value="1"/>
</dbReference>
<organism evidence="1 2">
    <name type="scientific">Polycladospora coralii</name>
    <dbReference type="NCBI Taxonomy" id="2771432"/>
    <lineage>
        <taxon>Bacteria</taxon>
        <taxon>Bacillati</taxon>
        <taxon>Bacillota</taxon>
        <taxon>Bacilli</taxon>
        <taxon>Bacillales</taxon>
        <taxon>Thermoactinomycetaceae</taxon>
        <taxon>Polycladospora</taxon>
    </lineage>
</organism>
<protein>
    <submittedName>
        <fullName evidence="1">YwhD family protein</fullName>
    </submittedName>
</protein>
<dbReference type="EMBL" id="JACXAH010000008">
    <property type="protein sequence ID" value="MBD1372014.1"/>
    <property type="molecule type" value="Genomic_DNA"/>
</dbReference>
<accession>A0A926RU67</accession>
<sequence length="164" mass="18780">MSEKKKQTQFNIISNQSTTHGAYHTGTISLNNLSAILIDDEQVKIDLGLIHGKSAVERGIKFTSKQEEVIDGKSYWVVWIAVDRKEEGAYYAGATACFMKIDRDSRKGYKNLAEHVNRLDDALKRRVKLANLSETDKGRLKKFLQEYNEEMWQLANEKIKEQLG</sequence>
<dbReference type="RefSeq" id="WP_191139445.1">
    <property type="nucleotide sequence ID" value="NZ_JACXAG020000003.1"/>
</dbReference>
<reference evidence="1" key="1">
    <citation type="submission" date="2020-09" db="EMBL/GenBank/DDBJ databases">
        <title>A novel bacterium of genus Hazenella, isolated from South China Sea.</title>
        <authorList>
            <person name="Huang H."/>
            <person name="Mo K."/>
            <person name="Hu Y."/>
        </authorList>
    </citation>
    <scope>NUCLEOTIDE SEQUENCE</scope>
    <source>
        <strain evidence="1">IB182357</strain>
    </source>
</reference>
<dbReference type="Proteomes" id="UP000661691">
    <property type="component" value="Unassembled WGS sequence"/>
</dbReference>